<feature type="region of interest" description="Disordered" evidence="1">
    <location>
        <begin position="1"/>
        <end position="26"/>
    </location>
</feature>
<reference evidence="3 4" key="1">
    <citation type="journal article" date="2017" name="J. Biotechnol.">
        <title>The complete genome sequence of Streptomyces autolyticus CGMCC 0516, the producer of geldanamycin, autolytimycin, reblastatin and elaiophylin.</title>
        <authorList>
            <person name="Yin M."/>
            <person name="Jiang M."/>
            <person name="Ren Z."/>
            <person name="Dong Y."/>
            <person name="Lu T."/>
        </authorList>
    </citation>
    <scope>NUCLEOTIDE SEQUENCE [LARGE SCALE GENOMIC DNA]</scope>
    <source>
        <strain evidence="3 4">CGMCC0516</strain>
    </source>
</reference>
<keyword evidence="2" id="KW-0812">Transmembrane</keyword>
<dbReference type="Proteomes" id="UP000187851">
    <property type="component" value="Chromosome"/>
</dbReference>
<organism evidence="3 4">
    <name type="scientific">Streptomyces autolyticus</name>
    <dbReference type="NCBI Taxonomy" id="75293"/>
    <lineage>
        <taxon>Bacteria</taxon>
        <taxon>Bacillati</taxon>
        <taxon>Actinomycetota</taxon>
        <taxon>Actinomycetes</taxon>
        <taxon>Kitasatosporales</taxon>
        <taxon>Streptomycetaceae</taxon>
        <taxon>Streptomyces</taxon>
    </lineage>
</organism>
<feature type="transmembrane region" description="Helical" evidence="2">
    <location>
        <begin position="32"/>
        <end position="50"/>
    </location>
</feature>
<evidence type="ECO:0000313" key="3">
    <source>
        <dbReference type="EMBL" id="AQA09961.1"/>
    </source>
</evidence>
<keyword evidence="2" id="KW-0472">Membrane</keyword>
<keyword evidence="2" id="KW-1133">Transmembrane helix</keyword>
<evidence type="ECO:0000256" key="2">
    <source>
        <dbReference type="SAM" id="Phobius"/>
    </source>
</evidence>
<feature type="region of interest" description="Disordered" evidence="1">
    <location>
        <begin position="52"/>
        <end position="144"/>
    </location>
</feature>
<feature type="compositionally biased region" description="Basic and acidic residues" evidence="1">
    <location>
        <begin position="102"/>
        <end position="114"/>
    </location>
</feature>
<accession>A0ABM6H7Z4</accession>
<protein>
    <recommendedName>
        <fullName evidence="5">Tat pathway signal sequence domain protein</fullName>
    </recommendedName>
</protein>
<dbReference type="EMBL" id="CP019458">
    <property type="protein sequence ID" value="AQA09961.1"/>
    <property type="molecule type" value="Genomic_DNA"/>
</dbReference>
<evidence type="ECO:0008006" key="5">
    <source>
        <dbReference type="Google" id="ProtNLM"/>
    </source>
</evidence>
<evidence type="ECO:0000313" key="4">
    <source>
        <dbReference type="Proteomes" id="UP000187851"/>
    </source>
</evidence>
<keyword evidence="4" id="KW-1185">Reference proteome</keyword>
<feature type="compositionally biased region" description="Basic and acidic residues" evidence="1">
    <location>
        <begin position="13"/>
        <end position="23"/>
    </location>
</feature>
<name>A0ABM6H7Z4_9ACTN</name>
<dbReference type="RefSeq" id="WP_079256264.1">
    <property type="nucleotide sequence ID" value="NZ_CP019458.1"/>
</dbReference>
<feature type="compositionally biased region" description="Low complexity" evidence="1">
    <location>
        <begin position="52"/>
        <end position="71"/>
    </location>
</feature>
<sequence>MTDNGNGWVMRDNATHKGAAETRGRRHRRWRVSAALGLTAVLAGGAIAALRTAGSPAPAPSQPAAAIASHAGRLTPDESRAASRIAVDAAIRPGTAPARGGQDVKKDARKDTGSGERNAAGGSGAEPLDTRRPPRAKSASSAPDGRAEVQLYDYASDTLITRLVDLRAGTVLDSARQRGVQPPPTLAEAREAVKIVLADRRLGPGMRDSYASQTGKRLTSPSQLLLQGMSFLGSRAKGVDGARQVSRCGEHRCVQLFVRIPGGKWIDTSRIVIDLSARHAAVIGL</sequence>
<proteinExistence type="predicted"/>
<evidence type="ECO:0000256" key="1">
    <source>
        <dbReference type="SAM" id="MobiDB-lite"/>
    </source>
</evidence>
<gene>
    <name evidence="3" type="ORF">BV401_05075</name>
</gene>